<organism evidence="4 5">
    <name type="scientific">Penicillium antarcticum</name>
    <dbReference type="NCBI Taxonomy" id="416450"/>
    <lineage>
        <taxon>Eukaryota</taxon>
        <taxon>Fungi</taxon>
        <taxon>Dikarya</taxon>
        <taxon>Ascomycota</taxon>
        <taxon>Pezizomycotina</taxon>
        <taxon>Eurotiomycetes</taxon>
        <taxon>Eurotiomycetidae</taxon>
        <taxon>Eurotiales</taxon>
        <taxon>Aspergillaceae</taxon>
        <taxon>Penicillium</taxon>
    </lineage>
</organism>
<gene>
    <name evidence="4" type="ORF">PENANT_c025G09037</name>
</gene>
<comment type="similarity">
    <text evidence="1">Belongs to the short-chain dehydrogenases/reductases (SDR) family.</text>
</comment>
<sequence>MSMVSRDPFQLSGRYAENNRWEIVLITGVSSDIGVETARVLASTGATVFGTARNLAKAKEALGSSRIDTGHVKLLFMDESDLPSVPACAQEFLEQSSKLNILINNAAGSVMNTPGSRTKDGFELQFGTNHLSHFLLFDLFKDTLLETARSTTPCRFDNINFEGNYNGWLAYGSSKTANFYMATQMERLYGSQGLQGFGVHSGGLVSPYLQRHSQEETKVVMADKRAQAYLPNIEQACATTIYGAVSSKLEGKGDLYLEGASVAIHPAPSEGDALEYEFGNRFQIPEFLREERELEQKQVFSNHDGVQKIIGRLRRNYYLIRGL</sequence>
<evidence type="ECO:0000256" key="3">
    <source>
        <dbReference type="ARBA" id="ARBA00023002"/>
    </source>
</evidence>
<dbReference type="SUPFAM" id="SSF51735">
    <property type="entry name" value="NAD(P)-binding Rossmann-fold domains"/>
    <property type="match status" value="1"/>
</dbReference>
<dbReference type="STRING" id="416450.A0A1V6PYG0"/>
<evidence type="ECO:0008006" key="6">
    <source>
        <dbReference type="Google" id="ProtNLM"/>
    </source>
</evidence>
<comment type="caution">
    <text evidence="4">The sequence shown here is derived from an EMBL/GenBank/DDBJ whole genome shotgun (WGS) entry which is preliminary data.</text>
</comment>
<proteinExistence type="inferred from homology"/>
<dbReference type="InterPro" id="IPR002347">
    <property type="entry name" value="SDR_fam"/>
</dbReference>
<evidence type="ECO:0000256" key="1">
    <source>
        <dbReference type="ARBA" id="ARBA00006484"/>
    </source>
</evidence>
<dbReference type="PANTHER" id="PTHR24320:SF272">
    <property type="entry name" value="NAD(P)-BINDING ROSSMANN-FOLD SUPERFAMILY PROTEIN"/>
    <property type="match status" value="1"/>
</dbReference>
<dbReference type="GO" id="GO:0016491">
    <property type="term" value="F:oxidoreductase activity"/>
    <property type="evidence" value="ECO:0007669"/>
    <property type="project" value="UniProtKB-KW"/>
</dbReference>
<dbReference type="Gene3D" id="3.40.50.720">
    <property type="entry name" value="NAD(P)-binding Rossmann-like Domain"/>
    <property type="match status" value="1"/>
</dbReference>
<name>A0A1V6PYG0_9EURO</name>
<reference evidence="5" key="1">
    <citation type="journal article" date="2017" name="Nat. Microbiol.">
        <title>Global analysis of biosynthetic gene clusters reveals vast potential of secondary metabolite production in Penicillium species.</title>
        <authorList>
            <person name="Nielsen J.C."/>
            <person name="Grijseels S."/>
            <person name="Prigent S."/>
            <person name="Ji B."/>
            <person name="Dainat J."/>
            <person name="Nielsen K.F."/>
            <person name="Frisvad J.C."/>
            <person name="Workman M."/>
            <person name="Nielsen J."/>
        </authorList>
    </citation>
    <scope>NUCLEOTIDE SEQUENCE [LARGE SCALE GENOMIC DNA]</scope>
    <source>
        <strain evidence="5">IBT 31811</strain>
    </source>
</reference>
<protein>
    <recommendedName>
        <fullName evidence="6">Short-chain dehydrogenase</fullName>
    </recommendedName>
</protein>
<dbReference type="EMBL" id="MDYN01000025">
    <property type="protein sequence ID" value="OQD81742.1"/>
    <property type="molecule type" value="Genomic_DNA"/>
</dbReference>
<keyword evidence="2" id="KW-0521">NADP</keyword>
<keyword evidence="5" id="KW-1185">Reference proteome</keyword>
<dbReference type="AlphaFoldDB" id="A0A1V6PYG0"/>
<evidence type="ECO:0000313" key="5">
    <source>
        <dbReference type="Proteomes" id="UP000191672"/>
    </source>
</evidence>
<evidence type="ECO:0000313" key="4">
    <source>
        <dbReference type="EMBL" id="OQD81742.1"/>
    </source>
</evidence>
<dbReference type="InterPro" id="IPR036291">
    <property type="entry name" value="NAD(P)-bd_dom_sf"/>
</dbReference>
<dbReference type="Proteomes" id="UP000191672">
    <property type="component" value="Unassembled WGS sequence"/>
</dbReference>
<dbReference type="PANTHER" id="PTHR24320">
    <property type="entry name" value="RETINOL DEHYDROGENASE"/>
    <property type="match status" value="1"/>
</dbReference>
<evidence type="ECO:0000256" key="2">
    <source>
        <dbReference type="ARBA" id="ARBA00022857"/>
    </source>
</evidence>
<keyword evidence="3" id="KW-0560">Oxidoreductase</keyword>
<dbReference type="Pfam" id="PF00106">
    <property type="entry name" value="adh_short"/>
    <property type="match status" value="1"/>
</dbReference>
<accession>A0A1V6PYG0</accession>